<keyword evidence="4" id="KW-1185">Reference proteome</keyword>
<dbReference type="Proteomes" id="UP001243330">
    <property type="component" value="Unassembled WGS sequence"/>
</dbReference>
<organism evidence="3 4">
    <name type="scientific">Colletotrichum chrysophilum</name>
    <dbReference type="NCBI Taxonomy" id="1836956"/>
    <lineage>
        <taxon>Eukaryota</taxon>
        <taxon>Fungi</taxon>
        <taxon>Dikarya</taxon>
        <taxon>Ascomycota</taxon>
        <taxon>Pezizomycotina</taxon>
        <taxon>Sordariomycetes</taxon>
        <taxon>Hypocreomycetidae</taxon>
        <taxon>Glomerellales</taxon>
        <taxon>Glomerellaceae</taxon>
        <taxon>Colletotrichum</taxon>
        <taxon>Colletotrichum gloeosporioides species complex</taxon>
    </lineage>
</organism>
<sequence length="113" mass="12434">MAQLRRQSISQSPESPPPKNDMGSKNVDVVSIGDPIPPTNIAGSAWVTGVGKMIERIGRSRLPLLFIIVLTMLVEPVCKIAGVGRILEKTLLVCYVMMFTWFCTMLYAGVLRL</sequence>
<keyword evidence="2" id="KW-0472">Membrane</keyword>
<feature type="transmembrane region" description="Helical" evidence="2">
    <location>
        <begin position="90"/>
        <end position="110"/>
    </location>
</feature>
<dbReference type="AlphaFoldDB" id="A0AAD9AR60"/>
<protein>
    <submittedName>
        <fullName evidence="3">Uncharacterized protein</fullName>
    </submittedName>
</protein>
<keyword evidence="2" id="KW-1133">Transmembrane helix</keyword>
<comment type="caution">
    <text evidence="3">The sequence shown here is derived from an EMBL/GenBank/DDBJ whole genome shotgun (WGS) entry which is preliminary data.</text>
</comment>
<feature type="transmembrane region" description="Helical" evidence="2">
    <location>
        <begin position="62"/>
        <end position="84"/>
    </location>
</feature>
<evidence type="ECO:0000256" key="2">
    <source>
        <dbReference type="SAM" id="Phobius"/>
    </source>
</evidence>
<evidence type="ECO:0000313" key="3">
    <source>
        <dbReference type="EMBL" id="KAK1852971.1"/>
    </source>
</evidence>
<name>A0AAD9AR60_9PEZI</name>
<gene>
    <name evidence="3" type="ORF">CCHR01_04416</name>
</gene>
<reference evidence="3" key="1">
    <citation type="submission" date="2023-01" db="EMBL/GenBank/DDBJ databases">
        <title>Colletotrichum chrysophilum M932 genome sequence.</title>
        <authorList>
            <person name="Baroncelli R."/>
        </authorList>
    </citation>
    <scope>NUCLEOTIDE SEQUENCE</scope>
    <source>
        <strain evidence="3">M932</strain>
    </source>
</reference>
<feature type="region of interest" description="Disordered" evidence="1">
    <location>
        <begin position="1"/>
        <end position="27"/>
    </location>
</feature>
<keyword evidence="2" id="KW-0812">Transmembrane</keyword>
<evidence type="ECO:0000256" key="1">
    <source>
        <dbReference type="SAM" id="MobiDB-lite"/>
    </source>
</evidence>
<accession>A0AAD9AR60</accession>
<dbReference type="EMBL" id="JAQOWY010000064">
    <property type="protein sequence ID" value="KAK1852971.1"/>
    <property type="molecule type" value="Genomic_DNA"/>
</dbReference>
<evidence type="ECO:0000313" key="4">
    <source>
        <dbReference type="Proteomes" id="UP001243330"/>
    </source>
</evidence>
<proteinExistence type="predicted"/>